<dbReference type="Pfam" id="PF07715">
    <property type="entry name" value="Plug"/>
    <property type="match status" value="1"/>
</dbReference>
<keyword evidence="5 10" id="KW-0812">Transmembrane</keyword>
<dbReference type="InterPro" id="IPR023997">
    <property type="entry name" value="TonB-dep_OMP_SusC/RagA_CS"/>
</dbReference>
<dbReference type="EMBL" id="JBHLZF010000001">
    <property type="protein sequence ID" value="MFB9897032.1"/>
    <property type="molecule type" value="Genomic_DNA"/>
</dbReference>
<keyword evidence="15" id="KW-1185">Reference proteome</keyword>
<dbReference type="NCBIfam" id="TIGR04056">
    <property type="entry name" value="OMP_RagA_SusC"/>
    <property type="match status" value="1"/>
</dbReference>
<dbReference type="SMART" id="SM00965">
    <property type="entry name" value="STN"/>
    <property type="match status" value="1"/>
</dbReference>
<comment type="similarity">
    <text evidence="10 11">Belongs to the TonB-dependent receptor family.</text>
</comment>
<dbReference type="RefSeq" id="WP_027953178.1">
    <property type="nucleotide sequence ID" value="NZ_JBHLZF010000001.1"/>
</dbReference>
<dbReference type="InterPro" id="IPR023996">
    <property type="entry name" value="TonB-dep_OMP_SusC/RagA"/>
</dbReference>
<evidence type="ECO:0000256" key="6">
    <source>
        <dbReference type="ARBA" id="ARBA00023004"/>
    </source>
</evidence>
<protein>
    <submittedName>
        <fullName evidence="14">SusC/RagA family TonB-linked outer membrane protein</fullName>
    </submittedName>
</protein>
<keyword evidence="4" id="KW-0406">Ion transport</keyword>
<feature type="domain" description="Secretin/TonB short N-terminal" evidence="13">
    <location>
        <begin position="59"/>
        <end position="107"/>
    </location>
</feature>
<keyword evidence="6" id="KW-0408">Iron</keyword>
<dbReference type="InterPro" id="IPR008969">
    <property type="entry name" value="CarboxyPept-like_regulatory"/>
</dbReference>
<dbReference type="InterPro" id="IPR000531">
    <property type="entry name" value="Beta-barrel_TonB"/>
</dbReference>
<dbReference type="NCBIfam" id="TIGR04057">
    <property type="entry name" value="SusC_RagA_signa"/>
    <property type="match status" value="1"/>
</dbReference>
<keyword evidence="9 10" id="KW-0998">Cell outer membrane</keyword>
<evidence type="ECO:0000256" key="1">
    <source>
        <dbReference type="ARBA" id="ARBA00004571"/>
    </source>
</evidence>
<keyword evidence="7 11" id="KW-0798">TonB box</keyword>
<name>A0ABV5ZI43_9BACT</name>
<reference evidence="14 15" key="1">
    <citation type="submission" date="2024-09" db="EMBL/GenBank/DDBJ databases">
        <authorList>
            <person name="Sun Q."/>
            <person name="Mori K."/>
        </authorList>
    </citation>
    <scope>NUCLEOTIDE SEQUENCE [LARGE SCALE GENOMIC DNA]</scope>
    <source>
        <strain evidence="14 15">ATCC 51272</strain>
    </source>
</reference>
<dbReference type="InterPro" id="IPR037066">
    <property type="entry name" value="Plug_dom_sf"/>
</dbReference>
<evidence type="ECO:0000256" key="9">
    <source>
        <dbReference type="ARBA" id="ARBA00023237"/>
    </source>
</evidence>
<evidence type="ECO:0000256" key="10">
    <source>
        <dbReference type="PROSITE-ProRule" id="PRU01360"/>
    </source>
</evidence>
<dbReference type="InterPro" id="IPR039426">
    <property type="entry name" value="TonB-dep_rcpt-like"/>
</dbReference>
<evidence type="ECO:0000256" key="7">
    <source>
        <dbReference type="ARBA" id="ARBA00023077"/>
    </source>
</evidence>
<dbReference type="SUPFAM" id="SSF56935">
    <property type="entry name" value="Porins"/>
    <property type="match status" value="1"/>
</dbReference>
<evidence type="ECO:0000256" key="2">
    <source>
        <dbReference type="ARBA" id="ARBA00022448"/>
    </source>
</evidence>
<dbReference type="InterPro" id="IPR036942">
    <property type="entry name" value="Beta-barrel_TonB_sf"/>
</dbReference>
<keyword evidence="8 10" id="KW-0472">Membrane</keyword>
<dbReference type="InterPro" id="IPR011662">
    <property type="entry name" value="Secretin/TonB_short_N"/>
</dbReference>
<keyword evidence="2 10" id="KW-0813">Transport</keyword>
<dbReference type="Gene3D" id="2.60.40.1120">
    <property type="entry name" value="Carboxypeptidase-like, regulatory domain"/>
    <property type="match status" value="1"/>
</dbReference>
<evidence type="ECO:0000256" key="11">
    <source>
        <dbReference type="RuleBase" id="RU003357"/>
    </source>
</evidence>
<evidence type="ECO:0000313" key="15">
    <source>
        <dbReference type="Proteomes" id="UP001589688"/>
    </source>
</evidence>
<organism evidence="14 15">
    <name type="scientific">Hallella seregens ATCC 51272</name>
    <dbReference type="NCBI Taxonomy" id="1336250"/>
    <lineage>
        <taxon>Bacteria</taxon>
        <taxon>Pseudomonadati</taxon>
        <taxon>Bacteroidota</taxon>
        <taxon>Bacteroidia</taxon>
        <taxon>Bacteroidales</taxon>
        <taxon>Prevotellaceae</taxon>
        <taxon>Hallella</taxon>
    </lineage>
</organism>
<proteinExistence type="inferred from homology"/>
<comment type="subcellular location">
    <subcellularLocation>
        <location evidence="1 10">Cell outer membrane</location>
        <topology evidence="1 10">Multi-pass membrane protein</topology>
    </subcellularLocation>
</comment>
<evidence type="ECO:0000256" key="8">
    <source>
        <dbReference type="ARBA" id="ARBA00023136"/>
    </source>
</evidence>
<feature type="chain" id="PRO_5046358482" evidence="12">
    <location>
        <begin position="30"/>
        <end position="1185"/>
    </location>
</feature>
<evidence type="ECO:0000256" key="5">
    <source>
        <dbReference type="ARBA" id="ARBA00022692"/>
    </source>
</evidence>
<evidence type="ECO:0000256" key="3">
    <source>
        <dbReference type="ARBA" id="ARBA00022452"/>
    </source>
</evidence>
<dbReference type="Proteomes" id="UP001589688">
    <property type="component" value="Unassembled WGS sequence"/>
</dbReference>
<dbReference type="PROSITE" id="PS52016">
    <property type="entry name" value="TONB_DEPENDENT_REC_3"/>
    <property type="match status" value="1"/>
</dbReference>
<keyword evidence="3 10" id="KW-1134">Transmembrane beta strand</keyword>
<comment type="caution">
    <text evidence="14">The sequence shown here is derived from an EMBL/GenBank/DDBJ whole genome shotgun (WGS) entry which is preliminary data.</text>
</comment>
<evidence type="ECO:0000313" key="14">
    <source>
        <dbReference type="EMBL" id="MFB9897032.1"/>
    </source>
</evidence>
<dbReference type="Gene3D" id="3.55.50.30">
    <property type="match status" value="1"/>
</dbReference>
<accession>A0ABV5ZI43</accession>
<dbReference type="Pfam" id="PF13715">
    <property type="entry name" value="CarbopepD_reg_2"/>
    <property type="match status" value="1"/>
</dbReference>
<dbReference type="Pfam" id="PF00593">
    <property type="entry name" value="TonB_dep_Rec_b-barrel"/>
    <property type="match status" value="1"/>
</dbReference>
<evidence type="ECO:0000259" key="13">
    <source>
        <dbReference type="SMART" id="SM00965"/>
    </source>
</evidence>
<keyword evidence="12" id="KW-0732">Signal</keyword>
<keyword evidence="4" id="KW-0410">Iron transport</keyword>
<dbReference type="Gene3D" id="2.170.130.10">
    <property type="entry name" value="TonB-dependent receptor, plug domain"/>
    <property type="match status" value="1"/>
</dbReference>
<gene>
    <name evidence="14" type="ORF">ACFFK8_04180</name>
</gene>
<dbReference type="InterPro" id="IPR012910">
    <property type="entry name" value="Plug_dom"/>
</dbReference>
<sequence length="1185" mass="131243">MRDRLHGILGLAVALTVAAALPQPLPAQTAGKPTVTLTLRGEPMAKALRQIQKQSGWKILFVVDDVKVYTVTASLAGLTPQQAVARVLEGKPLDYTVNGRYISIARKAATAKDAPTGPQGKPAAPKDKADLKRIAGTVTDEQGEPLVGAAVSVPGSPYGTVTDVDGRYELLIPGDCTEVQLSYVGMKTKKMLVGRHETNNYVLSEDKTMLDEVLVTGYQTISKERATGSFAKLTAKDLETKRMNSITSLLEGQVAGYTDGTIRGLSTMYGEKVPLYVIDGFPVENQTMDWQGYVSTQLPDLNMDDIEDITILKDAAAASIYGARAANGVIVITTKRGSRNEQLEVGFNASLAWKPYGLYTGNLASSADMVALEREWAAANTSLHGADAQAYARTALAENHYPNAGIRAILNHYAGNTTEAEMNATLDRLATRGYNYYDQVARHAKRDELQQQYNLNLAKTTAANRFKASVTYKHNAYEDRYSKDQSVGINLANTTRLTRWMELETGAYLQFADADEQTYNPLLPGYTVLPYDDLLNADGSPCTRPAALLYGSTHQAALKQYGLYSEDITPMANLDKGVGNTKTLNLRTFARLNVELTPWLRYAASFQYERGSAKYRQIQQAGSYEVNRLVNSFATQEGGVVVYNLPYGDVLNTRDQYRKSYNFRQQLSFDHTVAGRHNVSAIVGTETRENKLEMHRNAYYNYNDRALTSGAVNEAMLIEGLTNVFGDYSSASNPAAFYETKNRYVSVYGNASYTYDSRLSATFSMRWDRSNLWGTSNQYQNKPIWSVGGSWNLSNEPFMKRHTWVNMLKLRATYGITGNVNPTYSPYLVTYSGTDYNTGQPYQYVATRPNSDLSWEKTKVTNIGLDFALLKNRLRGTIDYYNKYGERLLATTQGVPTEGYGYSSYAINNGEMRNRGLEITLQGDVLRTEELTWTLNGMLALNQNRVMYVNVKAPVYFLALDHSTAYPTIGDQYGALYGYAWGGLNSEGLPQVYDEQGRLTTTAPTSLDAIRCIGNAMPTYSGSFGTTVSWRGFDLSLLFTYEGNYKQRNANMPFLNYGYASGIGYVSRLSKLGSGIAARWRQAGDERTTEVPRAAFAEAGLPLTSLYSTYYYSSANLLDASHVRLSNVALAYRLPRTLVRKAWLSSARVQLNIENPCLWAKSSQAKYQLGGYNATTYVLGVFLNF</sequence>
<evidence type="ECO:0000256" key="4">
    <source>
        <dbReference type="ARBA" id="ARBA00022496"/>
    </source>
</evidence>
<feature type="signal peptide" evidence="12">
    <location>
        <begin position="1"/>
        <end position="29"/>
    </location>
</feature>
<evidence type="ECO:0000256" key="12">
    <source>
        <dbReference type="SAM" id="SignalP"/>
    </source>
</evidence>
<dbReference type="Gene3D" id="2.40.170.20">
    <property type="entry name" value="TonB-dependent receptor, beta-barrel domain"/>
    <property type="match status" value="1"/>
</dbReference>
<dbReference type="SUPFAM" id="SSF49464">
    <property type="entry name" value="Carboxypeptidase regulatory domain-like"/>
    <property type="match status" value="1"/>
</dbReference>